<dbReference type="EMBL" id="JBAMIC010000004">
    <property type="protein sequence ID" value="KAK7108139.1"/>
    <property type="molecule type" value="Genomic_DNA"/>
</dbReference>
<dbReference type="Proteomes" id="UP001374579">
    <property type="component" value="Unassembled WGS sequence"/>
</dbReference>
<proteinExistence type="predicted"/>
<evidence type="ECO:0000256" key="1">
    <source>
        <dbReference type="SAM" id="MobiDB-lite"/>
    </source>
</evidence>
<feature type="region of interest" description="Disordered" evidence="1">
    <location>
        <begin position="446"/>
        <end position="474"/>
    </location>
</feature>
<feature type="compositionally biased region" description="Polar residues" evidence="1">
    <location>
        <begin position="2243"/>
        <end position="2252"/>
    </location>
</feature>
<feature type="compositionally biased region" description="Polar residues" evidence="1">
    <location>
        <begin position="302"/>
        <end position="328"/>
    </location>
</feature>
<feature type="compositionally biased region" description="Basic residues" evidence="1">
    <location>
        <begin position="2511"/>
        <end position="2530"/>
    </location>
</feature>
<feature type="compositionally biased region" description="Basic and acidic residues" evidence="1">
    <location>
        <begin position="2446"/>
        <end position="2484"/>
    </location>
</feature>
<feature type="compositionally biased region" description="Basic and acidic residues" evidence="1">
    <location>
        <begin position="256"/>
        <end position="266"/>
    </location>
</feature>
<feature type="region of interest" description="Disordered" evidence="1">
    <location>
        <begin position="2111"/>
        <end position="2137"/>
    </location>
</feature>
<feature type="region of interest" description="Disordered" evidence="1">
    <location>
        <begin position="489"/>
        <end position="581"/>
    </location>
</feature>
<feature type="compositionally biased region" description="Polar residues" evidence="1">
    <location>
        <begin position="116"/>
        <end position="125"/>
    </location>
</feature>
<feature type="compositionally biased region" description="Basic and acidic residues" evidence="1">
    <location>
        <begin position="2341"/>
        <end position="2362"/>
    </location>
</feature>
<sequence>MSSARQSPSNDQQGPGGLKLKIKFSRTKGFVSDFVDVEEFGDAAEQCVPSSYNSAYPVNHQKHLDSTPAFGGSLSHQIDPNESGPLDLSLHKPSRQPGSTVDNVQPGTKQGCLVSDASSEQLCNSDSDKDKHVHTSNSSPEQTEPPDVNYGQVLQDLEFLSSQQDEPDGLNTSVALGGREQHLNAAPTAQNKITVMADTNTAPPTEQPADESTDDATEILELSDSDSAPMSPFDINCSLGLTDEEFTFSAPVQRAKKSEDSSKQQPKENPLFPWSVVGSTEPRPCFPEESVANPQEVPAVPAQSQPVSWHSAQSSANSTFAPSQSGNSDGEAGVRRLIVVDCRNRSATEPCKTSGDAPDFSHLNGNSCTFEGSVNKSSAAASAIANLRTCSSVNVLDLRQTAPPQTITIDCAKSSGLPSKRNKVLTSLLARKDKAPNALRDLVATRPGLSDFPANPAEEKELANDKQMSSFPPLLNRTIDELRKRVGNGAEVKETGRDSQQCTNSLEGGSSGSAKQIDKSSMLNSDLAKHADSHLASNSNSTTQADCSGALKSASAEQKDGSQRCEKTLESNNGHGHGRPHANVQKWCRCEEPIPDDNLEECEFSGNVCQRCWKKLSRRWKKMKCKKPEEKKRREHGIQWCRCEKPEPYIPEGSVAEICKSCLHWFSKKWKKRVSVKWCRCDIPLLYRSESCSEEASEKTSKPDQPYTCFGCKMRLSKSKEGLGRHNWLVHYEGYRDGKGNKVVPFPPMPPKELLNDHNYSLSPFSHRQTDVDDALQVQGSHGPGQTSSQASSKKVVCVYPPSQKSGKNVYQPVASGKYVFLRGNNADRGGMDQLHSLALLDPKTTGPSAEVRQTDLQVDGVAEPPTGGMFFARALSGVPTFSDADQVPSTPTLTISTEISAGHKKSRPGPRNAKTKMYSQEKRASSLLHDDHGSLRPCYVVVEKMSEDFQTAEVTAKTVCPVSCRQKSLSLLCQLGNLQWCQHKNAQDEEKKKRVSVWNKKRDYFRQHKTLEGYEEHRRQELLNRHQKPAEDEIASTEKETSLGLPSGFISLSSVCSAGTTNLLISENGVFNVSDSPRKPRKQKMLPRLLHDSEFSFSLDNLNPDSNAKVEKPGPDSTSVQRVLKQAPEKKVRARRSDLVDSSVVNSDEPRQNCADTDRASWVKMSKFNVKYYVFQCGYRAFAVPLIKNNRSSKVNKRLDEEDLGYIKTVISQLLAETDSCARHLGYPESLQHKGCHSTVTQSANVEETSSNSAKKAFVAPDLGAESLDIKDLKSLISDRDFSRLVPKNARISKSKYLQQIGEKVHMYLTGGSEEAPEWIKDVAKSIVMKRRTVVKKKKQRLMPSKGITIEIDYAQENEFLDVGEESSLPLQEPSVEIDNPEEYGDPTTFGHPLAEGYEGVDQTDMFYQDFAPQAESTFQPTGSYVCEEAFAEEEKKPLLGELMNATQVSTFPDDGTVPAAGQQIMIPLPQGDNEESDAAQLPGFITCSLPGTTQQPELPQTDHGEQSERKPLLGELLASSLLPVTTTHEENHQTNLYHHQESEQPEDTALQHRNEDGQRLRASVQPERTCFQQTEENQDPQQFSWPQTVVKQEPLDEDYSHAWAGQVQEQALANPSPGQAEQVAVPFISNSTFGRGIVQLEDNSRCDAPSFDQLCETSQPTPAVKMEPQDCEDENRVSIPLITCVASGDAASLWQNSDADNIPCAEMNKLSADAVADMDSYSGFFPTVVSVESVDHGHEVHSRATKDASVNELLVEKTTLHSIDQKRTKQRQVCSHPTTTQEETMGDLVSRLVDTHAVELFNKGFKKAVNTEQPQEESGSEEGPLFQISAITSGEAARIWEAEDIILQVDPREEPGKENQPVQSPAAAAFPEDDDDYAEDFEANYDGEEDAQTEETYLDEDVRKAQVVSVPVFFPDENHSAPQVTPEAAASLQVHVGVDFSIVKQEPPDPETQPLDLSNDYSNDEHKAMQNAYRIPAVENRSYNEGAQGGVHDPGNLATPGYFSGHLSVIDYSGFEAARNPMGLTAVASYSHNETDAVPTSIYTDYQNVDVVQPQADICFAYPDEETYERSLPAAGSAVTESGGISLHDSPATATPTILDVRSLASLVSESTTVQSKSRSRNTSTTRKRNQKASNATVLCSAPLSVPETAVNPAILDMRSLASLAGKSVKTESRSRSTNSSRTRMRNQKASKADQKASKAAVSHSTPLSVPETIVNQGIRETSTPSVQKPCWSAGTDRPPRTQTGLQQKSTGKDCLAADVPANAEVQSALSHVLALGKREDSRFVNKDAKVSFPTTPESASSKKDQQKTSSRLNRETNHLHVSGNLLCQKQSFPTRDSVIGKDRDFDTETHVSKPSDKTKVSSTFEEETERIDGESHAADKNKTEKCLEAVQENTTTKVMVAVETEAGASAWGEKNSRHYHEKNRSKENSSKTVDENENTADDETNKARSGEHASDEKSKTEGEKNKEEESSFETIPKKNRNEISCVVNDSGIQTSLAKDRQQQNIIKPKQKKQRKRKGGSKSLKKVVKSVPQVPSGMSSVDNTVTPDTVTLPLISATPDTLSVPSTVSVAPKTTALSVEQTTPSAKETRLASPVSPSAQEFSPGKESTRIKLRITRSRGSCSAKFESSLSSPVTVLPQTGDPCRPVSDMNNSSSTPVVISETKELSLAKNTANKTDVLKEASPIPPNSAVREEPSVHPTISSDSSQTADEPEVSIQGRQVSRRQASVAASLRLLTKPDVGSGFKQPSRKPESQPGPKSKSALSEKSLCEANKPGEAVSKSKQKRRKVGPRLTLRKKRPAVPCSQLPGSENESVEDMQQAVADDVDSASPSKKSRENTVDADGDPLKDDSSVGSRPTQAYPCLKRKLDDVCTESQCIGKVSVCRTDRCVFSDFPAVLSKKSHTKSSPKTQSQAGKDSKVVRERAGLFFSLQASLDPTTVDRITTSSTPELTGSSIDLKTIPDEAGQLYQSSSVSGKNDMSIATTSEAHVSMKVPVDASKAVTKAAANVGLSSRLENARNSTEGVIAGSTAGKSAVLKLSTQGANTANTNRDAPGLFYRLQASVHSPKDDNKDSTAVMHSVPCSTKRTANVKADKVEIGLFSRLQSLCPKKVDVKDVSEGSSGFKDKVCVDSENESVTSKSARERSFFDCLPQSVLDAWKK</sequence>
<feature type="compositionally biased region" description="Polar residues" evidence="1">
    <location>
        <begin position="2701"/>
        <end position="2711"/>
    </location>
</feature>
<feature type="region of interest" description="Disordered" evidence="1">
    <location>
        <begin position="1101"/>
        <end position="1133"/>
    </location>
</feature>
<reference evidence="2 3" key="1">
    <citation type="submission" date="2024-02" db="EMBL/GenBank/DDBJ databases">
        <title>Chromosome-scale genome assembly of the rough periwinkle Littorina saxatilis.</title>
        <authorList>
            <person name="De Jode A."/>
            <person name="Faria R."/>
            <person name="Formenti G."/>
            <person name="Sims Y."/>
            <person name="Smith T.P."/>
            <person name="Tracey A."/>
            <person name="Wood J.M.D."/>
            <person name="Zagrodzka Z.B."/>
            <person name="Johannesson K."/>
            <person name="Butlin R.K."/>
            <person name="Leder E.H."/>
        </authorList>
    </citation>
    <scope>NUCLEOTIDE SEQUENCE [LARGE SCALE GENOMIC DNA]</scope>
    <source>
        <strain evidence="2">Snail1</strain>
        <tissue evidence="2">Muscle</tissue>
    </source>
</reference>
<evidence type="ECO:0000313" key="2">
    <source>
        <dbReference type="EMBL" id="KAK7108139.1"/>
    </source>
</evidence>
<evidence type="ECO:0000313" key="3">
    <source>
        <dbReference type="Proteomes" id="UP001374579"/>
    </source>
</evidence>
<feature type="region of interest" description="Disordered" evidence="1">
    <location>
        <begin position="2289"/>
        <end position="2320"/>
    </location>
</feature>
<feature type="region of interest" description="Disordered" evidence="1">
    <location>
        <begin position="2168"/>
        <end position="2209"/>
    </location>
</feature>
<comment type="caution">
    <text evidence="2">The sequence shown here is derived from an EMBL/GenBank/DDBJ whole genome shotgun (WGS) entry which is preliminary data.</text>
</comment>
<feature type="region of interest" description="Disordered" evidence="1">
    <location>
        <begin position="2624"/>
        <end position="2860"/>
    </location>
</feature>
<feature type="region of interest" description="Disordered" evidence="1">
    <location>
        <begin position="2577"/>
        <end position="2611"/>
    </location>
</feature>
<feature type="compositionally biased region" description="Basic and acidic residues" evidence="1">
    <location>
        <begin position="1551"/>
        <end position="1561"/>
    </location>
</feature>
<feature type="compositionally biased region" description="Polar residues" evidence="1">
    <location>
        <begin position="2624"/>
        <end position="2640"/>
    </location>
</feature>
<feature type="region of interest" description="Disordered" evidence="1">
    <location>
        <begin position="50"/>
        <end position="150"/>
    </location>
</feature>
<feature type="compositionally biased region" description="Basic and acidic residues" evidence="1">
    <location>
        <begin position="557"/>
        <end position="569"/>
    </location>
</feature>
<keyword evidence="3" id="KW-1185">Reference proteome</keyword>
<feature type="region of interest" description="Disordered" evidence="1">
    <location>
        <begin position="2339"/>
        <end position="2389"/>
    </location>
</feature>
<organism evidence="2 3">
    <name type="scientific">Littorina saxatilis</name>
    <dbReference type="NCBI Taxonomy" id="31220"/>
    <lineage>
        <taxon>Eukaryota</taxon>
        <taxon>Metazoa</taxon>
        <taxon>Spiralia</taxon>
        <taxon>Lophotrochozoa</taxon>
        <taxon>Mollusca</taxon>
        <taxon>Gastropoda</taxon>
        <taxon>Caenogastropoda</taxon>
        <taxon>Littorinimorpha</taxon>
        <taxon>Littorinoidea</taxon>
        <taxon>Littorinidae</taxon>
        <taxon>Littorina</taxon>
    </lineage>
</organism>
<feature type="compositionally biased region" description="Polar residues" evidence="1">
    <location>
        <begin position="2651"/>
        <end position="2660"/>
    </location>
</feature>
<name>A0AAN9GHJ4_9CAEN</name>
<feature type="compositionally biased region" description="Polar residues" evidence="1">
    <location>
        <begin position="498"/>
        <end position="524"/>
    </location>
</feature>
<feature type="region of interest" description="Disordered" evidence="1">
    <location>
        <begin position="1486"/>
        <end position="1511"/>
    </location>
</feature>
<feature type="compositionally biased region" description="Polar residues" evidence="1">
    <location>
        <begin position="96"/>
        <end position="108"/>
    </location>
</feature>
<feature type="compositionally biased region" description="Polar residues" evidence="1">
    <location>
        <begin position="2577"/>
        <end position="2588"/>
    </location>
</feature>
<feature type="compositionally biased region" description="Basic and acidic residues" evidence="1">
    <location>
        <begin position="2417"/>
        <end position="2437"/>
    </location>
</feature>
<feature type="region of interest" description="Disordered" evidence="1">
    <location>
        <begin position="1540"/>
        <end position="1567"/>
    </location>
</feature>
<protein>
    <submittedName>
        <fullName evidence="2">Uncharacterized protein</fullName>
    </submittedName>
</protein>
<feature type="compositionally biased region" description="Polar residues" evidence="1">
    <location>
        <begin position="535"/>
        <end position="546"/>
    </location>
</feature>
<feature type="region of interest" description="Disordered" evidence="1">
    <location>
        <begin position="2409"/>
        <end position="2548"/>
    </location>
</feature>
<feature type="compositionally biased region" description="Polar residues" evidence="1">
    <location>
        <begin position="1491"/>
        <end position="1500"/>
    </location>
</feature>
<feature type="region of interest" description="Disordered" evidence="1">
    <location>
        <begin position="1855"/>
        <end position="1875"/>
    </location>
</feature>
<feature type="region of interest" description="Disordered" evidence="1">
    <location>
        <begin position="251"/>
        <end position="331"/>
    </location>
</feature>
<feature type="compositionally biased region" description="Low complexity" evidence="1">
    <location>
        <begin position="2117"/>
        <end position="2127"/>
    </location>
</feature>
<feature type="compositionally biased region" description="Basic and acidic residues" evidence="1">
    <location>
        <begin position="1502"/>
        <end position="1511"/>
    </location>
</feature>
<feature type="compositionally biased region" description="Basic and acidic residues" evidence="1">
    <location>
        <begin position="2835"/>
        <end position="2852"/>
    </location>
</feature>
<gene>
    <name evidence="2" type="ORF">V1264_015930</name>
</gene>
<feature type="region of interest" description="Disordered" evidence="1">
    <location>
        <begin position="2223"/>
        <end position="2254"/>
    </location>
</feature>
<feature type="compositionally biased region" description="Basic and acidic residues" evidence="1">
    <location>
        <begin position="2373"/>
        <end position="2389"/>
    </location>
</feature>
<feature type="compositionally biased region" description="Basic and acidic residues" evidence="1">
    <location>
        <begin position="2303"/>
        <end position="2320"/>
    </location>
</feature>
<feature type="compositionally biased region" description="Basic residues" evidence="1">
    <location>
        <begin position="2783"/>
        <end position="2801"/>
    </location>
</feature>
<accession>A0AAN9GHJ4</accession>